<dbReference type="AlphaFoldDB" id="A0A173Y2B5"/>
<dbReference type="GO" id="GO:0005886">
    <property type="term" value="C:plasma membrane"/>
    <property type="evidence" value="ECO:0007669"/>
    <property type="project" value="UniProtKB-SubCell"/>
</dbReference>
<name>A0A173Y2B5_9FIRM</name>
<dbReference type="RefSeq" id="WP_055226105.1">
    <property type="nucleotide sequence ID" value="NZ_CAXSRP010000008.1"/>
</dbReference>
<feature type="domain" description="Type IV secretion system coupling protein TraD DNA-binding" evidence="6">
    <location>
        <begin position="69"/>
        <end position="415"/>
    </location>
</feature>
<keyword evidence="2" id="KW-1003">Cell membrane</keyword>
<dbReference type="Gene3D" id="3.40.50.300">
    <property type="entry name" value="P-loop containing nucleotide triphosphate hydrolases"/>
    <property type="match status" value="2"/>
</dbReference>
<dbReference type="PANTHER" id="PTHR37937:SF1">
    <property type="entry name" value="CONJUGATIVE TRANSFER: DNA TRANSPORT"/>
    <property type="match status" value="1"/>
</dbReference>
<evidence type="ECO:0000256" key="1">
    <source>
        <dbReference type="ARBA" id="ARBA00004651"/>
    </source>
</evidence>
<dbReference type="InterPro" id="IPR027417">
    <property type="entry name" value="P-loop_NTPase"/>
</dbReference>
<dbReference type="Pfam" id="PF10412">
    <property type="entry name" value="TrwB_AAD_bind"/>
    <property type="match status" value="1"/>
</dbReference>
<evidence type="ECO:0000256" key="5">
    <source>
        <dbReference type="ARBA" id="ARBA00023136"/>
    </source>
</evidence>
<dbReference type="EMBL" id="CYYV01000002">
    <property type="protein sequence ID" value="CUN57720.1"/>
    <property type="molecule type" value="Genomic_DNA"/>
</dbReference>
<dbReference type="CDD" id="cd01127">
    <property type="entry name" value="TrwB_TraG_TraD_VirD4"/>
    <property type="match status" value="1"/>
</dbReference>
<evidence type="ECO:0000256" key="2">
    <source>
        <dbReference type="ARBA" id="ARBA00022475"/>
    </source>
</evidence>
<dbReference type="SUPFAM" id="SSF52540">
    <property type="entry name" value="P-loop containing nucleoside triphosphate hydrolases"/>
    <property type="match status" value="1"/>
</dbReference>
<comment type="subcellular location">
    <subcellularLocation>
        <location evidence="1">Cell membrane</location>
        <topology evidence="1">Multi-pass membrane protein</topology>
    </subcellularLocation>
</comment>
<organism evidence="7 8">
    <name type="scientific">Fusicatenibacter saccharivorans</name>
    <dbReference type="NCBI Taxonomy" id="1150298"/>
    <lineage>
        <taxon>Bacteria</taxon>
        <taxon>Bacillati</taxon>
        <taxon>Bacillota</taxon>
        <taxon>Clostridia</taxon>
        <taxon>Lachnospirales</taxon>
        <taxon>Lachnospiraceae</taxon>
        <taxon>Fusicatenibacter</taxon>
    </lineage>
</organism>
<protein>
    <submittedName>
        <fullName evidence="7">Conjugal transfer coupling protein TraG</fullName>
    </submittedName>
</protein>
<evidence type="ECO:0000313" key="7">
    <source>
        <dbReference type="EMBL" id="CUN57720.1"/>
    </source>
</evidence>
<dbReference type="Proteomes" id="UP000095706">
    <property type="component" value="Unassembled WGS sequence"/>
</dbReference>
<reference evidence="7 8" key="1">
    <citation type="submission" date="2015-09" db="EMBL/GenBank/DDBJ databases">
        <authorList>
            <consortium name="Pathogen Informatics"/>
        </authorList>
    </citation>
    <scope>NUCLEOTIDE SEQUENCE [LARGE SCALE GENOMIC DNA]</scope>
    <source>
        <strain evidence="7 8">2789STDY5608849</strain>
    </source>
</reference>
<dbReference type="InterPro" id="IPR051539">
    <property type="entry name" value="T4SS-coupling_protein"/>
</dbReference>
<proteinExistence type="predicted"/>
<dbReference type="InterPro" id="IPR019476">
    <property type="entry name" value="T4SS_TraD_DNA-bd"/>
</dbReference>
<keyword evidence="3" id="KW-0812">Transmembrane</keyword>
<dbReference type="PANTHER" id="PTHR37937">
    <property type="entry name" value="CONJUGATIVE TRANSFER: DNA TRANSPORT"/>
    <property type="match status" value="1"/>
</dbReference>
<evidence type="ECO:0000313" key="8">
    <source>
        <dbReference type="Proteomes" id="UP000095706"/>
    </source>
</evidence>
<sequence length="472" mass="53459">MSYDFGKKKIGAREKQERNGGMYSKTLLGQSIVENVVPSWTADGENRPFVVFRDPDTGNVFGLSKDMLAYGFLAIGAPGTGKTNIFNICLKYLLNAQGERDVIVIFDTKGDYLETFGSQIPDSQKIVIGNGEKYRKITSYHNIFAEVMPRGIDGKLVYTTESDEDALELCEQLFQTMNSETQPIFPAMAEQVVAALMIYYMRTYWRSDQSKLNNQEFIRFLAGSTNEDLKKILELDYMSDWRSCQDYISGKSNQTQGVNSYFGALLRKMFVGPFAKSDPSKEFSMREIITGGKKKVVFIEYDLRKGQLLAPIYGILLDRALAHALGGRQAVKGNTYFLLDEALQLPKLQHFSDALNFGRSENVKMLCGLQNTAGLEERYGEAGAKNILSSFQNMAAFRTNDFDTRQFVIHRLGENYQNFSFSAQQENLNIQRAGHTVEDWNLLRLRNGDAVVALAGEKPFIFRMPLYREIKQ</sequence>
<keyword evidence="4" id="KW-1133">Transmembrane helix</keyword>
<evidence type="ECO:0000256" key="4">
    <source>
        <dbReference type="ARBA" id="ARBA00022989"/>
    </source>
</evidence>
<gene>
    <name evidence="7" type="ORF">ERS852406_00389</name>
</gene>
<evidence type="ECO:0000259" key="6">
    <source>
        <dbReference type="Pfam" id="PF10412"/>
    </source>
</evidence>
<evidence type="ECO:0000256" key="3">
    <source>
        <dbReference type="ARBA" id="ARBA00022692"/>
    </source>
</evidence>
<accession>A0A173Y2B5</accession>
<keyword evidence="5" id="KW-0472">Membrane</keyword>